<evidence type="ECO:0000313" key="3">
    <source>
        <dbReference type="Proteomes" id="UP001220509"/>
    </source>
</evidence>
<feature type="transmembrane region" description="Helical" evidence="1">
    <location>
        <begin position="27"/>
        <end position="49"/>
    </location>
</feature>
<dbReference type="Proteomes" id="UP001220509">
    <property type="component" value="Chromosome"/>
</dbReference>
<accession>A0AAX3M1F1</accession>
<dbReference type="RefSeq" id="WP_273613852.1">
    <property type="nucleotide sequence ID" value="NZ_CP117416.1"/>
</dbReference>
<reference evidence="2 3" key="1">
    <citation type="submission" date="2023-02" db="EMBL/GenBank/DDBJ databases">
        <title>Genome sequence of Paenibacillus kyungheensis KACC 18744.</title>
        <authorList>
            <person name="Kim S."/>
            <person name="Heo J."/>
            <person name="Kwon S.-W."/>
        </authorList>
    </citation>
    <scope>NUCLEOTIDE SEQUENCE [LARGE SCALE GENOMIC DNA]</scope>
    <source>
        <strain evidence="2 3">KACC 18744</strain>
    </source>
</reference>
<name>A0AAX3M1F1_9BACL</name>
<keyword evidence="1" id="KW-0472">Membrane</keyword>
<dbReference type="EMBL" id="CP117416">
    <property type="protein sequence ID" value="WCT55484.1"/>
    <property type="molecule type" value="Genomic_DNA"/>
</dbReference>
<organism evidence="2 3">
    <name type="scientific">Paenibacillus kyungheensis</name>
    <dbReference type="NCBI Taxonomy" id="1452732"/>
    <lineage>
        <taxon>Bacteria</taxon>
        <taxon>Bacillati</taxon>
        <taxon>Bacillota</taxon>
        <taxon>Bacilli</taxon>
        <taxon>Bacillales</taxon>
        <taxon>Paenibacillaceae</taxon>
        <taxon>Paenibacillus</taxon>
    </lineage>
</organism>
<evidence type="ECO:0000313" key="2">
    <source>
        <dbReference type="EMBL" id="WCT55484.1"/>
    </source>
</evidence>
<keyword evidence="1" id="KW-1133">Transmembrane helix</keyword>
<sequence>MNSEKLKFSQFANNVILTFRTNPYKTFFDVVFLSSFLFLFPNLISNLFGGLVHPLTAIGQFFFAVSLTLLFSSALGKVLATICAKTTLKISYFYFGYTAIFIMCLFLK</sequence>
<feature type="transmembrane region" description="Helical" evidence="1">
    <location>
        <begin position="61"/>
        <end position="84"/>
    </location>
</feature>
<protein>
    <submittedName>
        <fullName evidence="2">Uncharacterized protein</fullName>
    </submittedName>
</protein>
<dbReference type="AlphaFoldDB" id="A0AAX3M1F1"/>
<gene>
    <name evidence="2" type="ORF">PQ456_20420</name>
</gene>
<keyword evidence="3" id="KW-1185">Reference proteome</keyword>
<evidence type="ECO:0000256" key="1">
    <source>
        <dbReference type="SAM" id="Phobius"/>
    </source>
</evidence>
<feature type="transmembrane region" description="Helical" evidence="1">
    <location>
        <begin position="90"/>
        <end position="107"/>
    </location>
</feature>
<proteinExistence type="predicted"/>
<keyword evidence="1" id="KW-0812">Transmembrane</keyword>
<dbReference type="KEGG" id="pka:PQ456_20420"/>